<feature type="compositionally biased region" description="Low complexity" evidence="1">
    <location>
        <begin position="180"/>
        <end position="191"/>
    </location>
</feature>
<organism evidence="3 4">
    <name type="scientific">Sphingomonas sanxanigenens</name>
    <dbReference type="NCBI Taxonomy" id="397260"/>
    <lineage>
        <taxon>Bacteria</taxon>
        <taxon>Pseudomonadati</taxon>
        <taxon>Pseudomonadota</taxon>
        <taxon>Alphaproteobacteria</taxon>
        <taxon>Sphingomonadales</taxon>
        <taxon>Sphingomonadaceae</taxon>
        <taxon>Sphingomonas</taxon>
    </lineage>
</organism>
<feature type="region of interest" description="Disordered" evidence="1">
    <location>
        <begin position="169"/>
        <end position="191"/>
    </location>
</feature>
<dbReference type="Proteomes" id="UP000249066">
    <property type="component" value="Unassembled WGS sequence"/>
</dbReference>
<dbReference type="EMBL" id="QFNN01000017">
    <property type="protein sequence ID" value="PZO90975.1"/>
    <property type="molecule type" value="Genomic_DNA"/>
</dbReference>
<name>A0A2W5C6W0_9SPHN</name>
<protein>
    <submittedName>
        <fullName evidence="3">Uncharacterized protein</fullName>
    </submittedName>
</protein>
<gene>
    <name evidence="3" type="ORF">DI623_05000</name>
</gene>
<reference evidence="3 4" key="1">
    <citation type="submission" date="2017-08" db="EMBL/GenBank/DDBJ databases">
        <title>Infants hospitalized years apart are colonized by the same room-sourced microbial strains.</title>
        <authorList>
            <person name="Brooks B."/>
            <person name="Olm M.R."/>
            <person name="Firek B.A."/>
            <person name="Baker R."/>
            <person name="Thomas B.C."/>
            <person name="Morowitz M.J."/>
            <person name="Banfield J.F."/>
        </authorList>
    </citation>
    <scope>NUCLEOTIDE SEQUENCE [LARGE SCALE GENOMIC DNA]</scope>
    <source>
        <strain evidence="3">S2_018_000_R2_101</strain>
    </source>
</reference>
<evidence type="ECO:0000313" key="3">
    <source>
        <dbReference type="EMBL" id="PZO90975.1"/>
    </source>
</evidence>
<keyword evidence="2" id="KW-0732">Signal</keyword>
<evidence type="ECO:0000256" key="2">
    <source>
        <dbReference type="SAM" id="SignalP"/>
    </source>
</evidence>
<proteinExistence type="predicted"/>
<comment type="caution">
    <text evidence="3">The sequence shown here is derived from an EMBL/GenBank/DDBJ whole genome shotgun (WGS) entry which is preliminary data.</text>
</comment>
<feature type="signal peptide" evidence="2">
    <location>
        <begin position="1"/>
        <end position="19"/>
    </location>
</feature>
<evidence type="ECO:0000313" key="4">
    <source>
        <dbReference type="Proteomes" id="UP000249066"/>
    </source>
</evidence>
<accession>A0A2W5C6W0</accession>
<sequence>MRYLLPVALLLASPRPLLAPWGAERAERFASDDTRGPWARRWVGRSDGARMMLTFYRSAEDARRVALLSRGLGDGPQGDDDRAFLRGFLPSGWLARVGPIRSVAYSDVARGLCVVVKIRNEASRLCMASRPDSAVVATVMTGMRRDTAQAAAMLLARHAARHPLRMARVTAERSSDSSLAGAGPTGRAPRG</sequence>
<feature type="chain" id="PRO_5016062432" evidence="2">
    <location>
        <begin position="20"/>
        <end position="191"/>
    </location>
</feature>
<evidence type="ECO:0000256" key="1">
    <source>
        <dbReference type="SAM" id="MobiDB-lite"/>
    </source>
</evidence>
<dbReference type="AlphaFoldDB" id="A0A2W5C6W0"/>